<proteinExistence type="predicted"/>
<sequence>MSEKQMGELLAAGFSPDDVEAGEPVEIWPENLPAYDAFCGMSTQWRVGMSGATGLDYNALPVVLRLQGAPRADWQQLFVDIRVMEQQALLSMRAE</sequence>
<accession>A0ABS7YCM1</accession>
<dbReference type="InterPro" id="IPR014915">
    <property type="entry name" value="Phage_TLS_TfmB"/>
</dbReference>
<keyword evidence="2" id="KW-1185">Reference proteome</keyword>
<dbReference type="Proteomes" id="UP001198602">
    <property type="component" value="Unassembled WGS sequence"/>
</dbReference>
<comment type="caution">
    <text evidence="1">The sequence shown here is derived from an EMBL/GenBank/DDBJ whole genome shotgun (WGS) entry which is preliminary data.</text>
</comment>
<gene>
    <name evidence="1" type="ORF">LE190_16200</name>
</gene>
<reference evidence="1 2" key="1">
    <citation type="submission" date="2021-07" db="EMBL/GenBank/DDBJ databases">
        <title>Characterization of Violacein-producing bacteria and related species.</title>
        <authorList>
            <person name="Wilson H.S."/>
            <person name="De Leon M.E."/>
        </authorList>
    </citation>
    <scope>NUCLEOTIDE SEQUENCE [LARGE SCALE GENOMIC DNA]</scope>
    <source>
        <strain evidence="1 2">HSC-2F05</strain>
    </source>
</reference>
<dbReference type="Pfam" id="PF08809">
    <property type="entry name" value="DUF1799"/>
    <property type="match status" value="1"/>
</dbReference>
<name>A0ABS7YCM1_9BURK</name>
<evidence type="ECO:0000313" key="1">
    <source>
        <dbReference type="EMBL" id="MCA1857456.1"/>
    </source>
</evidence>
<evidence type="ECO:0000313" key="2">
    <source>
        <dbReference type="Proteomes" id="UP001198602"/>
    </source>
</evidence>
<protein>
    <submittedName>
        <fullName evidence="1">DUF1799 domain-containing protein</fullName>
    </submittedName>
</protein>
<dbReference type="RefSeq" id="WP_225239675.1">
    <property type="nucleotide sequence ID" value="NZ_JAHYBX010000007.1"/>
</dbReference>
<dbReference type="EMBL" id="JAHYBX010000007">
    <property type="protein sequence ID" value="MCA1857456.1"/>
    <property type="molecule type" value="Genomic_DNA"/>
</dbReference>
<organism evidence="1 2">
    <name type="scientific">Massilia hydrophila</name>
    <dbReference type="NCBI Taxonomy" id="3044279"/>
    <lineage>
        <taxon>Bacteria</taxon>
        <taxon>Pseudomonadati</taxon>
        <taxon>Pseudomonadota</taxon>
        <taxon>Betaproteobacteria</taxon>
        <taxon>Burkholderiales</taxon>
        <taxon>Oxalobacteraceae</taxon>
        <taxon>Telluria group</taxon>
        <taxon>Massilia</taxon>
    </lineage>
</organism>